<dbReference type="RefSeq" id="WP_117231155.1">
    <property type="nucleotide sequence ID" value="NZ_CP061725.1"/>
</dbReference>
<dbReference type="InterPro" id="IPR033889">
    <property type="entry name" value="LanC"/>
</dbReference>
<proteinExistence type="predicted"/>
<comment type="caution">
    <text evidence="2">The sequence shown here is derived from an EMBL/GenBank/DDBJ whole genome shotgun (WGS) entry which is preliminary data.</text>
</comment>
<dbReference type="PRINTS" id="PR01950">
    <property type="entry name" value="LANCSUPER"/>
</dbReference>
<dbReference type="GO" id="GO:0046872">
    <property type="term" value="F:metal ion binding"/>
    <property type="evidence" value="ECO:0007669"/>
    <property type="project" value="UniProtKB-KW"/>
</dbReference>
<gene>
    <name evidence="2" type="ORF">D0Q02_29160</name>
</gene>
<accession>A0A372FR47</accession>
<dbReference type="CDD" id="cd04793">
    <property type="entry name" value="LanC"/>
    <property type="match status" value="1"/>
</dbReference>
<keyword evidence="1" id="KW-0479">Metal-binding</keyword>
<dbReference type="SMART" id="SM01260">
    <property type="entry name" value="LANC_like"/>
    <property type="match status" value="1"/>
</dbReference>
<reference evidence="2 3" key="1">
    <citation type="submission" date="2018-08" db="EMBL/GenBank/DDBJ databases">
        <title>Verrucosispora craniellae sp. nov., isolated from a marine sponge in the South China Sea.</title>
        <authorList>
            <person name="Li L."/>
            <person name="Lin H.W."/>
        </authorList>
    </citation>
    <scope>NUCLEOTIDE SEQUENCE [LARGE SCALE GENOMIC DNA]</scope>
    <source>
        <strain evidence="2 3">LHW63014</strain>
    </source>
</reference>
<feature type="binding site" evidence="1">
    <location>
        <position position="335"/>
    </location>
    <ligand>
        <name>Zn(2+)</name>
        <dbReference type="ChEBI" id="CHEBI:29105"/>
    </ligand>
</feature>
<dbReference type="OrthoDB" id="1882482at2"/>
<dbReference type="Gene3D" id="1.50.10.20">
    <property type="match status" value="1"/>
</dbReference>
<dbReference type="GO" id="GO:0031179">
    <property type="term" value="P:peptide modification"/>
    <property type="evidence" value="ECO:0007669"/>
    <property type="project" value="InterPro"/>
</dbReference>
<organism evidence="2 3">
    <name type="scientific">Micromonospora craniellae</name>
    <dbReference type="NCBI Taxonomy" id="2294034"/>
    <lineage>
        <taxon>Bacteria</taxon>
        <taxon>Bacillati</taxon>
        <taxon>Actinomycetota</taxon>
        <taxon>Actinomycetes</taxon>
        <taxon>Micromonosporales</taxon>
        <taxon>Micromonosporaceae</taxon>
        <taxon>Micromonospora</taxon>
    </lineage>
</organism>
<evidence type="ECO:0000256" key="1">
    <source>
        <dbReference type="PIRSR" id="PIRSR607822-1"/>
    </source>
</evidence>
<evidence type="ECO:0000313" key="3">
    <source>
        <dbReference type="Proteomes" id="UP000262621"/>
    </source>
</evidence>
<keyword evidence="1" id="KW-0862">Zinc</keyword>
<dbReference type="PRINTS" id="PR01955">
    <property type="entry name" value="LANCFRANKIA"/>
</dbReference>
<dbReference type="Pfam" id="PF05147">
    <property type="entry name" value="LANC_like"/>
    <property type="match status" value="1"/>
</dbReference>
<keyword evidence="3" id="KW-1185">Reference proteome</keyword>
<feature type="binding site" evidence="1">
    <location>
        <position position="336"/>
    </location>
    <ligand>
        <name>Zn(2+)</name>
        <dbReference type="ChEBI" id="CHEBI:29105"/>
    </ligand>
</feature>
<name>A0A372FR47_9ACTN</name>
<dbReference type="AlphaFoldDB" id="A0A372FR47"/>
<feature type="binding site" evidence="1">
    <location>
        <position position="286"/>
    </location>
    <ligand>
        <name>Zn(2+)</name>
        <dbReference type="ChEBI" id="CHEBI:29105"/>
    </ligand>
</feature>
<sequence length="412" mass="44611">MNPAIPPSALRIANEIAAVANRLAAPPTPPPRPEHAQSLAHGAAGITLFHIERALAGTGEWDTAHRWLNAAVRAGVLANTDSSLYHGAPAIAFALHLTNQDRSNRYAKAQRTLDQAVAVLAHRRVDLALHRITRRELPTMAEYDIISGLTGIGAHLLRHDRDDGALQRILLYLVRLTEPVRQNGMTLPGWWTAQDPHAATSPAFPGGHANLGLAHGITGPLALLSHAKRRGIVVDGHLDAIEHICDWLDTWRQDHDTGPWWPQWVTHQDRRTGRPTQPGPLRPSWCYGTPGIARAQQLAGLATGDSNRRHLAEQALVSCVADPRQLEQISDVSLCHGWAGLLTTTWRTATDAATPAITEHLPHLIGQLLQHNETKELGDGLLEGRAGTALALAAIAHGEPSVSGWDTCLLIT</sequence>
<protein>
    <submittedName>
        <fullName evidence="2">Lanthionine synthetase</fullName>
    </submittedName>
</protein>
<dbReference type="SUPFAM" id="SSF158745">
    <property type="entry name" value="LanC-like"/>
    <property type="match status" value="1"/>
</dbReference>
<dbReference type="Proteomes" id="UP000262621">
    <property type="component" value="Unassembled WGS sequence"/>
</dbReference>
<evidence type="ECO:0000313" key="2">
    <source>
        <dbReference type="EMBL" id="RFS43203.1"/>
    </source>
</evidence>
<dbReference type="EMBL" id="QVFU01000076">
    <property type="protein sequence ID" value="RFS43203.1"/>
    <property type="molecule type" value="Genomic_DNA"/>
</dbReference>
<dbReference type="InterPro" id="IPR007822">
    <property type="entry name" value="LANC-like"/>
</dbReference>